<evidence type="ECO:0000313" key="2">
    <source>
        <dbReference type="Proteomes" id="UP000281553"/>
    </source>
</evidence>
<proteinExistence type="predicted"/>
<sequence length="32" mass="3491">MPAHLATSDKLTFEAIAQILDVNVRGFTCATR</sequence>
<accession>A0A3P6Q741</accession>
<dbReference type="EMBL" id="UYRU01010469">
    <property type="protein sequence ID" value="VDK45572.1"/>
    <property type="molecule type" value="Genomic_DNA"/>
</dbReference>
<keyword evidence="2" id="KW-1185">Reference proteome</keyword>
<name>A0A3P6Q741_DIBLA</name>
<gene>
    <name evidence="1" type="ORF">DILT_LOCUS1504</name>
</gene>
<evidence type="ECO:0000313" key="1">
    <source>
        <dbReference type="EMBL" id="VDK45572.1"/>
    </source>
</evidence>
<dbReference type="AlphaFoldDB" id="A0A3P6Q741"/>
<organism evidence="1 2">
    <name type="scientific">Dibothriocephalus latus</name>
    <name type="common">Fish tapeworm</name>
    <name type="synonym">Diphyllobothrium latum</name>
    <dbReference type="NCBI Taxonomy" id="60516"/>
    <lineage>
        <taxon>Eukaryota</taxon>
        <taxon>Metazoa</taxon>
        <taxon>Spiralia</taxon>
        <taxon>Lophotrochozoa</taxon>
        <taxon>Platyhelminthes</taxon>
        <taxon>Cestoda</taxon>
        <taxon>Eucestoda</taxon>
        <taxon>Diphyllobothriidea</taxon>
        <taxon>Diphyllobothriidae</taxon>
        <taxon>Dibothriocephalus</taxon>
    </lineage>
</organism>
<reference evidence="1 2" key="1">
    <citation type="submission" date="2018-11" db="EMBL/GenBank/DDBJ databases">
        <authorList>
            <consortium name="Pathogen Informatics"/>
        </authorList>
    </citation>
    <scope>NUCLEOTIDE SEQUENCE [LARGE SCALE GENOMIC DNA]</scope>
</reference>
<feature type="non-terminal residue" evidence="1">
    <location>
        <position position="32"/>
    </location>
</feature>
<protein>
    <submittedName>
        <fullName evidence="1">Uncharacterized protein</fullName>
    </submittedName>
</protein>
<dbReference type="Proteomes" id="UP000281553">
    <property type="component" value="Unassembled WGS sequence"/>
</dbReference>